<evidence type="ECO:0000313" key="2">
    <source>
        <dbReference type="Proteomes" id="UP000077271"/>
    </source>
</evidence>
<dbReference type="OrthoDB" id="9808443at2"/>
<dbReference type="Pfam" id="PF08843">
    <property type="entry name" value="AbiEii"/>
    <property type="match status" value="1"/>
</dbReference>
<evidence type="ECO:0000313" key="1">
    <source>
        <dbReference type="EMBL" id="OAH56960.1"/>
    </source>
</evidence>
<dbReference type="RefSeq" id="WP_063974852.1">
    <property type="nucleotide sequence ID" value="NZ_LQWZ01000016.1"/>
</dbReference>
<organism evidence="1 2">
    <name type="scientific">Domibacillus aminovorans</name>
    <dbReference type="NCBI Taxonomy" id="29332"/>
    <lineage>
        <taxon>Bacteria</taxon>
        <taxon>Bacillati</taxon>
        <taxon>Bacillota</taxon>
        <taxon>Bacilli</taxon>
        <taxon>Bacillales</taxon>
        <taxon>Bacillaceae</taxon>
        <taxon>Domibacillus</taxon>
    </lineage>
</organism>
<dbReference type="InterPro" id="IPR014942">
    <property type="entry name" value="AbiEii"/>
</dbReference>
<comment type="caution">
    <text evidence="1">The sequence shown here is derived from an EMBL/GenBank/DDBJ whole genome shotgun (WGS) entry which is preliminary data.</text>
</comment>
<proteinExistence type="predicted"/>
<protein>
    <submittedName>
        <fullName evidence="1">Abortive phage infection protein</fullName>
    </submittedName>
</protein>
<dbReference type="Proteomes" id="UP000077271">
    <property type="component" value="Unassembled WGS sequence"/>
</dbReference>
<sequence>MMKSARQLKDLIRNAAKQKDTNSQILMRNYMLERLLERISLSDFQDKLILKGGMLVAALVGVDIRSTMDMDATMKRYPMTMETVQDAFRSILSVPVDDQVTIILKKTEAIRDEDEYSGFRLSLEAQLDNLKVPLKIDLTTGDQITPREIVYTFDLLLEDRSIDILAYNIETVIAEKIETMISRGTANTRMRDFYDAYILLKLQKENIMPNVLSKAVIATAEKRGTFSLLSEGATIIDEIFSNDSLYKLWIRYQKQYNYAEDISWEEVKKSVFTLWNMMDKAD</sequence>
<reference evidence="1 2" key="1">
    <citation type="submission" date="2016-01" db="EMBL/GenBank/DDBJ databases">
        <title>Investigation of taxonomic status of Bacillus aminovorans.</title>
        <authorList>
            <person name="Verma A."/>
            <person name="Pal Y."/>
            <person name="Krishnamurthi S."/>
        </authorList>
    </citation>
    <scope>NUCLEOTIDE SEQUENCE [LARGE SCALE GENOMIC DNA]</scope>
    <source>
        <strain evidence="1 2">DSM 4337</strain>
    </source>
</reference>
<dbReference type="AlphaFoldDB" id="A0A177KUF9"/>
<gene>
    <name evidence="1" type="ORF">AWH48_19495</name>
</gene>
<dbReference type="EMBL" id="LQWZ01000016">
    <property type="protein sequence ID" value="OAH56960.1"/>
    <property type="molecule type" value="Genomic_DNA"/>
</dbReference>
<accession>A0A177KUF9</accession>
<name>A0A177KUF9_9BACI</name>